<dbReference type="Proteomes" id="UP000014970">
    <property type="component" value="Unassembled WGS sequence"/>
</dbReference>
<evidence type="ECO:0000256" key="1">
    <source>
        <dbReference type="SAM" id="Phobius"/>
    </source>
</evidence>
<accession>S7XT58</accession>
<protein>
    <recommendedName>
        <fullName evidence="2">Acyltransferase 3 domain-containing protein</fullName>
    </recommendedName>
</protein>
<dbReference type="GO" id="GO:0016747">
    <property type="term" value="F:acyltransferase activity, transferring groups other than amino-acyl groups"/>
    <property type="evidence" value="ECO:0007669"/>
    <property type="project" value="InterPro"/>
</dbReference>
<feature type="transmembrane region" description="Helical" evidence="1">
    <location>
        <begin position="271"/>
        <end position="289"/>
    </location>
</feature>
<dbReference type="PANTHER" id="PTHR37312">
    <property type="entry name" value="MEMBRANE-BOUND ACYLTRANSFERASE YKRP-RELATED"/>
    <property type="match status" value="1"/>
</dbReference>
<comment type="caution">
    <text evidence="3">The sequence shown here is derived from an EMBL/GenBank/DDBJ whole genome shotgun (WGS) entry which is preliminary data.</text>
</comment>
<dbReference type="InterPro" id="IPR052734">
    <property type="entry name" value="Nod_factor_acetyltransferase"/>
</dbReference>
<dbReference type="PANTHER" id="PTHR37312:SF1">
    <property type="entry name" value="MEMBRANE-BOUND ACYLTRANSFERASE YKRP-RELATED"/>
    <property type="match status" value="1"/>
</dbReference>
<feature type="transmembrane region" description="Helical" evidence="1">
    <location>
        <begin position="104"/>
        <end position="121"/>
    </location>
</feature>
<evidence type="ECO:0000313" key="4">
    <source>
        <dbReference type="Proteomes" id="UP000014970"/>
    </source>
</evidence>
<reference evidence="3 4" key="1">
    <citation type="submission" date="2013-06" db="EMBL/GenBank/DDBJ databases">
        <title>Genome sequencing of Streptococcus mitis strains.</title>
        <authorList>
            <person name="Ikryannikova L.N."/>
            <person name="Ilina E.N."/>
            <person name="Kostryukova E.S."/>
            <person name="Semashko T.A."/>
            <person name="Savinova T.A."/>
            <person name="Karpova I.Y."/>
            <person name="Larin A.K."/>
            <person name="Ischenko D.S."/>
            <person name="Dubovickaya V.A."/>
            <person name="Sidorenko S.V."/>
            <person name="Govorun V.M."/>
        </authorList>
    </citation>
    <scope>NUCLEOTIDE SEQUENCE [LARGE SCALE GENOMIC DNA]</scope>
    <source>
        <strain evidence="3 4">18/56</strain>
    </source>
</reference>
<feature type="transmembrane region" description="Helical" evidence="1">
    <location>
        <begin position="151"/>
        <end position="171"/>
    </location>
</feature>
<feature type="transmembrane region" description="Helical" evidence="1">
    <location>
        <begin position="183"/>
        <end position="208"/>
    </location>
</feature>
<organism evidence="3 4">
    <name type="scientific">Streptococcus mitis 18/56</name>
    <dbReference type="NCBI Taxonomy" id="1340485"/>
    <lineage>
        <taxon>Bacteria</taxon>
        <taxon>Bacillati</taxon>
        <taxon>Bacillota</taxon>
        <taxon>Bacilli</taxon>
        <taxon>Lactobacillales</taxon>
        <taxon>Streptococcaceae</taxon>
        <taxon>Streptococcus</taxon>
        <taxon>Streptococcus mitis group</taxon>
    </lineage>
</organism>
<keyword evidence="1" id="KW-1133">Transmembrane helix</keyword>
<dbReference type="PATRIC" id="fig|1340485.3.peg.244"/>
<gene>
    <name evidence="3" type="ORF">M059_01100</name>
</gene>
<keyword evidence="1" id="KW-0472">Membrane</keyword>
<dbReference type="AlphaFoldDB" id="S7XT58"/>
<evidence type="ECO:0000259" key="2">
    <source>
        <dbReference type="Pfam" id="PF01757"/>
    </source>
</evidence>
<feature type="transmembrane region" description="Helical" evidence="1">
    <location>
        <begin position="37"/>
        <end position="58"/>
    </location>
</feature>
<feature type="transmembrane region" description="Helical" evidence="1">
    <location>
        <begin position="295"/>
        <end position="313"/>
    </location>
</feature>
<feature type="transmembrane region" description="Helical" evidence="1">
    <location>
        <begin position="128"/>
        <end position="145"/>
    </location>
</feature>
<feature type="transmembrane region" description="Helical" evidence="1">
    <location>
        <begin position="7"/>
        <end position="25"/>
    </location>
</feature>
<feature type="domain" description="Acyltransferase 3" evidence="2">
    <location>
        <begin position="8"/>
        <end position="309"/>
    </location>
</feature>
<evidence type="ECO:0000313" key="3">
    <source>
        <dbReference type="EMBL" id="EPR97347.1"/>
    </source>
</evidence>
<proteinExistence type="predicted"/>
<dbReference type="Pfam" id="PF01757">
    <property type="entry name" value="Acyl_transf_3"/>
    <property type="match status" value="1"/>
</dbReference>
<feature type="transmembrane region" description="Helical" evidence="1">
    <location>
        <begin position="67"/>
        <end position="84"/>
    </location>
</feature>
<dbReference type="EMBL" id="ATAA01000001">
    <property type="protein sequence ID" value="EPR97347.1"/>
    <property type="molecule type" value="Genomic_DNA"/>
</dbReference>
<keyword evidence="1" id="KW-0812">Transmembrane</keyword>
<name>S7XT58_STRMT</name>
<sequence>MENRIALWDNLKFLLVTCVVIGHFADQFTDVSIIYDSIFLFIYSFHIPLFIFISGVLYKNKYTINKALFFISIGFVYKIISSLIDRVVYGTVNVEFSLFSDGGISWFMFALAAYIIILKVIENQNKVYILVSTIVLACFVGYDQTIGDYLYLSRIIVFFPFFLSGVILKNVDFVKLRSNNPRYLILGIVILILWLLLCFFELDLFYRFRYLFTGRNPFFSQIMSYGPLARLITYIISYGVGFSIIMLMPYKKIRLLTSMGKNSINVYFWHMHIYYIVDKFFSLSNLYYLGIKGKLLFLILAVFLSVVLSQDIFNFPIKQIKKQVYKLNYSSK</sequence>
<feature type="transmembrane region" description="Helical" evidence="1">
    <location>
        <begin position="228"/>
        <end position="250"/>
    </location>
</feature>
<dbReference type="InterPro" id="IPR002656">
    <property type="entry name" value="Acyl_transf_3_dom"/>
</dbReference>